<protein>
    <submittedName>
        <fullName evidence="2">Uncharacterized protein</fullName>
    </submittedName>
</protein>
<dbReference type="AlphaFoldDB" id="A0A6H5GMD0"/>
<name>A0A6H5GMD0_9HEMI</name>
<keyword evidence="3" id="KW-1185">Reference proteome</keyword>
<reference evidence="2 3" key="1">
    <citation type="submission" date="2020-02" db="EMBL/GenBank/DDBJ databases">
        <authorList>
            <person name="Ferguson B K."/>
        </authorList>
    </citation>
    <scope>NUCLEOTIDE SEQUENCE [LARGE SCALE GENOMIC DNA]</scope>
</reference>
<keyword evidence="1" id="KW-1133">Transmembrane helix</keyword>
<evidence type="ECO:0000256" key="1">
    <source>
        <dbReference type="SAM" id="Phobius"/>
    </source>
</evidence>
<organism evidence="2 3">
    <name type="scientific">Nesidiocoris tenuis</name>
    <dbReference type="NCBI Taxonomy" id="355587"/>
    <lineage>
        <taxon>Eukaryota</taxon>
        <taxon>Metazoa</taxon>
        <taxon>Ecdysozoa</taxon>
        <taxon>Arthropoda</taxon>
        <taxon>Hexapoda</taxon>
        <taxon>Insecta</taxon>
        <taxon>Pterygota</taxon>
        <taxon>Neoptera</taxon>
        <taxon>Paraneoptera</taxon>
        <taxon>Hemiptera</taxon>
        <taxon>Heteroptera</taxon>
        <taxon>Panheteroptera</taxon>
        <taxon>Cimicomorpha</taxon>
        <taxon>Miridae</taxon>
        <taxon>Dicyphina</taxon>
        <taxon>Nesidiocoris</taxon>
    </lineage>
</organism>
<keyword evidence="1" id="KW-0472">Membrane</keyword>
<dbReference type="Proteomes" id="UP000479000">
    <property type="component" value="Unassembled WGS sequence"/>
</dbReference>
<evidence type="ECO:0000313" key="3">
    <source>
        <dbReference type="Proteomes" id="UP000479000"/>
    </source>
</evidence>
<evidence type="ECO:0000313" key="2">
    <source>
        <dbReference type="EMBL" id="CAB0004542.1"/>
    </source>
</evidence>
<feature type="non-terminal residue" evidence="2">
    <location>
        <position position="50"/>
    </location>
</feature>
<dbReference type="EMBL" id="CADCXU010015096">
    <property type="protein sequence ID" value="CAB0004542.1"/>
    <property type="molecule type" value="Genomic_DNA"/>
</dbReference>
<gene>
    <name evidence="2" type="ORF">NTEN_LOCUS10019</name>
</gene>
<sequence length="50" mass="5888">MRLVYICYQNHLLCTVIGVQTSQRHFFRKCSYAVWTFGSFGVFTPILAKR</sequence>
<keyword evidence="1" id="KW-0812">Transmembrane</keyword>
<proteinExistence type="predicted"/>
<feature type="transmembrane region" description="Helical" evidence="1">
    <location>
        <begin position="30"/>
        <end position="48"/>
    </location>
</feature>
<accession>A0A6H5GMD0</accession>